<evidence type="ECO:0000313" key="1">
    <source>
        <dbReference type="EMBL" id="SVB23696.1"/>
    </source>
</evidence>
<dbReference type="EMBL" id="UINC01033820">
    <property type="protein sequence ID" value="SVB23696.1"/>
    <property type="molecule type" value="Genomic_DNA"/>
</dbReference>
<name>A0A382CC86_9ZZZZ</name>
<organism evidence="1">
    <name type="scientific">marine metagenome</name>
    <dbReference type="NCBI Taxonomy" id="408172"/>
    <lineage>
        <taxon>unclassified sequences</taxon>
        <taxon>metagenomes</taxon>
        <taxon>ecological metagenomes</taxon>
    </lineage>
</organism>
<proteinExistence type="predicted"/>
<reference evidence="1" key="1">
    <citation type="submission" date="2018-05" db="EMBL/GenBank/DDBJ databases">
        <authorList>
            <person name="Lanie J.A."/>
            <person name="Ng W.-L."/>
            <person name="Kazmierczak K.M."/>
            <person name="Andrzejewski T.M."/>
            <person name="Davidsen T.M."/>
            <person name="Wayne K.J."/>
            <person name="Tettelin H."/>
            <person name="Glass J.I."/>
            <person name="Rusch D."/>
            <person name="Podicherti R."/>
            <person name="Tsui H.-C.T."/>
            <person name="Winkler M.E."/>
        </authorList>
    </citation>
    <scope>NUCLEOTIDE SEQUENCE</scope>
</reference>
<dbReference type="AlphaFoldDB" id="A0A382CC86"/>
<sequence length="34" mass="3986">MEFLADIFWTVLVGLWFINQFRRLNKIQSSIAAG</sequence>
<feature type="non-terminal residue" evidence="1">
    <location>
        <position position="34"/>
    </location>
</feature>
<accession>A0A382CC86</accession>
<gene>
    <name evidence="1" type="ORF">METZ01_LOCUS176550</name>
</gene>
<protein>
    <submittedName>
        <fullName evidence="1">Uncharacterized protein</fullName>
    </submittedName>
</protein>